<protein>
    <submittedName>
        <fullName evidence="2">Uncharacterized protein</fullName>
    </submittedName>
</protein>
<evidence type="ECO:0000256" key="1">
    <source>
        <dbReference type="SAM" id="MobiDB-lite"/>
    </source>
</evidence>
<dbReference type="Proteomes" id="UP000035100">
    <property type="component" value="Unassembled WGS sequence"/>
</dbReference>
<reference evidence="2 3" key="1">
    <citation type="submission" date="2013-01" db="EMBL/GenBank/DDBJ databases">
        <authorList>
            <person name="Fiebig A."/>
            <person name="Goeker M."/>
            <person name="Klenk H.-P.P."/>
        </authorList>
    </citation>
    <scope>NUCLEOTIDE SEQUENCE [LARGE SCALE GENOMIC DNA]</scope>
    <source>
        <strain evidence="2 3">DSM 24838</strain>
    </source>
</reference>
<keyword evidence="3" id="KW-1185">Reference proteome</keyword>
<organism evidence="2 3">
    <name type="scientific">Wenxinia marina DSM 24838</name>
    <dbReference type="NCBI Taxonomy" id="1123501"/>
    <lineage>
        <taxon>Bacteria</taxon>
        <taxon>Pseudomonadati</taxon>
        <taxon>Pseudomonadota</taxon>
        <taxon>Alphaproteobacteria</taxon>
        <taxon>Rhodobacterales</taxon>
        <taxon>Roseobacteraceae</taxon>
        <taxon>Wenxinia</taxon>
    </lineage>
</organism>
<sequence length="73" mass="7947">MDTGHGWIFGVLSDLKSYADKNGMTGLSDGLARATLAAQEDLAQHGRRPEGAMTRAAGNVDRIRDFSRNRRVS</sequence>
<feature type="compositionally biased region" description="Basic and acidic residues" evidence="1">
    <location>
        <begin position="61"/>
        <end position="73"/>
    </location>
</feature>
<gene>
    <name evidence="2" type="ORF">Wenmar_00895</name>
</gene>
<evidence type="ECO:0000313" key="3">
    <source>
        <dbReference type="Proteomes" id="UP000035100"/>
    </source>
</evidence>
<dbReference type="AlphaFoldDB" id="A0A0D0Q7T6"/>
<dbReference type="EMBL" id="AONG01000005">
    <property type="protein sequence ID" value="KIQ70519.1"/>
    <property type="molecule type" value="Genomic_DNA"/>
</dbReference>
<feature type="region of interest" description="Disordered" evidence="1">
    <location>
        <begin position="42"/>
        <end position="73"/>
    </location>
</feature>
<dbReference type="STRING" id="1123501.Wenmar_00895"/>
<evidence type="ECO:0000313" key="2">
    <source>
        <dbReference type="EMBL" id="KIQ70519.1"/>
    </source>
</evidence>
<proteinExistence type="predicted"/>
<name>A0A0D0Q7T6_9RHOB</name>
<comment type="caution">
    <text evidence="2">The sequence shown here is derived from an EMBL/GenBank/DDBJ whole genome shotgun (WGS) entry which is preliminary data.</text>
</comment>
<dbReference type="RefSeq" id="WP_169337592.1">
    <property type="nucleotide sequence ID" value="NZ_KB902312.1"/>
</dbReference>
<accession>A0A0D0Q7T6</accession>